<name>A0ACB9JQW1_9ASTR</name>
<proteinExistence type="predicted"/>
<protein>
    <submittedName>
        <fullName evidence="1">Uncharacterized protein</fullName>
    </submittedName>
</protein>
<evidence type="ECO:0000313" key="2">
    <source>
        <dbReference type="Proteomes" id="UP001056120"/>
    </source>
</evidence>
<accession>A0ACB9JQW1</accession>
<reference evidence="2" key="1">
    <citation type="journal article" date="2022" name="Mol. Ecol. Resour.">
        <title>The genomes of chicory, endive, great burdock and yacon provide insights into Asteraceae palaeo-polyploidization history and plant inulin production.</title>
        <authorList>
            <person name="Fan W."/>
            <person name="Wang S."/>
            <person name="Wang H."/>
            <person name="Wang A."/>
            <person name="Jiang F."/>
            <person name="Liu H."/>
            <person name="Zhao H."/>
            <person name="Xu D."/>
            <person name="Zhang Y."/>
        </authorList>
    </citation>
    <scope>NUCLEOTIDE SEQUENCE [LARGE SCALE GENOMIC DNA]</scope>
    <source>
        <strain evidence="2">cv. Yunnan</strain>
    </source>
</reference>
<keyword evidence="2" id="KW-1185">Reference proteome</keyword>
<dbReference type="Proteomes" id="UP001056120">
    <property type="component" value="Linkage Group LG03"/>
</dbReference>
<dbReference type="EMBL" id="CM042020">
    <property type="protein sequence ID" value="KAI3822411.1"/>
    <property type="molecule type" value="Genomic_DNA"/>
</dbReference>
<comment type="caution">
    <text evidence="1">The sequence shown here is derived from an EMBL/GenBank/DDBJ whole genome shotgun (WGS) entry which is preliminary data.</text>
</comment>
<evidence type="ECO:0000313" key="1">
    <source>
        <dbReference type="EMBL" id="KAI3822411.1"/>
    </source>
</evidence>
<reference evidence="1 2" key="2">
    <citation type="journal article" date="2022" name="Mol. Ecol. Resour.">
        <title>The genomes of chicory, endive, great burdock and yacon provide insights into Asteraceae paleo-polyploidization history and plant inulin production.</title>
        <authorList>
            <person name="Fan W."/>
            <person name="Wang S."/>
            <person name="Wang H."/>
            <person name="Wang A."/>
            <person name="Jiang F."/>
            <person name="Liu H."/>
            <person name="Zhao H."/>
            <person name="Xu D."/>
            <person name="Zhang Y."/>
        </authorList>
    </citation>
    <scope>NUCLEOTIDE SEQUENCE [LARGE SCALE GENOMIC DNA]</scope>
    <source>
        <strain evidence="2">cv. Yunnan</strain>
        <tissue evidence="1">Leaves</tissue>
    </source>
</reference>
<organism evidence="1 2">
    <name type="scientific">Smallanthus sonchifolius</name>
    <dbReference type="NCBI Taxonomy" id="185202"/>
    <lineage>
        <taxon>Eukaryota</taxon>
        <taxon>Viridiplantae</taxon>
        <taxon>Streptophyta</taxon>
        <taxon>Embryophyta</taxon>
        <taxon>Tracheophyta</taxon>
        <taxon>Spermatophyta</taxon>
        <taxon>Magnoliopsida</taxon>
        <taxon>eudicotyledons</taxon>
        <taxon>Gunneridae</taxon>
        <taxon>Pentapetalae</taxon>
        <taxon>asterids</taxon>
        <taxon>campanulids</taxon>
        <taxon>Asterales</taxon>
        <taxon>Asteraceae</taxon>
        <taxon>Asteroideae</taxon>
        <taxon>Heliantheae alliance</taxon>
        <taxon>Millerieae</taxon>
        <taxon>Smallanthus</taxon>
    </lineage>
</organism>
<sequence length="70" mass="7869">MECGLVFTNYQETGGKSVSDVNLTNTLELCWWLSSSCPLEMRAHCTSEADRTRPTAHQRLIALGILLRWG</sequence>
<gene>
    <name evidence="1" type="ORF">L1987_10001</name>
</gene>